<dbReference type="GO" id="GO:0006915">
    <property type="term" value="P:apoptotic process"/>
    <property type="evidence" value="ECO:0007669"/>
    <property type="project" value="UniProtKB-KW"/>
</dbReference>
<dbReference type="PANTHER" id="PTHR12758">
    <property type="entry name" value="APOPTOSIS INHIBITOR 5-RELATED"/>
    <property type="match status" value="1"/>
</dbReference>
<dbReference type="STRING" id="10195.A0A3M7S524"/>
<dbReference type="Gene3D" id="1.25.10.10">
    <property type="entry name" value="Leucine-rich Repeat Variant"/>
    <property type="match status" value="1"/>
</dbReference>
<reference evidence="4 5" key="1">
    <citation type="journal article" date="2018" name="Sci. Rep.">
        <title>Genomic signatures of local adaptation to the degree of environmental predictability in rotifers.</title>
        <authorList>
            <person name="Franch-Gras L."/>
            <person name="Hahn C."/>
            <person name="Garcia-Roger E.M."/>
            <person name="Carmona M.J."/>
            <person name="Serra M."/>
            <person name="Gomez A."/>
        </authorList>
    </citation>
    <scope>NUCLEOTIDE SEQUENCE [LARGE SCALE GENOMIC DNA]</scope>
    <source>
        <strain evidence="4">HYR1</strain>
    </source>
</reference>
<keyword evidence="2" id="KW-0053">Apoptosis</keyword>
<dbReference type="InterPro" id="IPR011989">
    <property type="entry name" value="ARM-like"/>
</dbReference>
<feature type="compositionally biased region" description="Polar residues" evidence="3">
    <location>
        <begin position="479"/>
        <end position="502"/>
    </location>
</feature>
<dbReference type="GO" id="GO:0043066">
    <property type="term" value="P:negative regulation of apoptotic process"/>
    <property type="evidence" value="ECO:0007669"/>
    <property type="project" value="TreeGrafter"/>
</dbReference>
<dbReference type="InterPro" id="IPR016024">
    <property type="entry name" value="ARM-type_fold"/>
</dbReference>
<protein>
    <submittedName>
        <fullName evidence="4">Apoptosis inhibitor 5 isoform X2</fullName>
    </submittedName>
</protein>
<feature type="compositionally biased region" description="Polar residues" evidence="3">
    <location>
        <begin position="539"/>
        <end position="552"/>
    </location>
</feature>
<evidence type="ECO:0000256" key="3">
    <source>
        <dbReference type="SAM" id="MobiDB-lite"/>
    </source>
</evidence>
<comment type="caution">
    <text evidence="4">The sequence shown here is derived from an EMBL/GenBank/DDBJ whole genome shotgun (WGS) entry which is preliminary data.</text>
</comment>
<dbReference type="Pfam" id="PF05918">
    <property type="entry name" value="API5"/>
    <property type="match status" value="1"/>
</dbReference>
<evidence type="ECO:0000256" key="1">
    <source>
        <dbReference type="ARBA" id="ARBA00009515"/>
    </source>
</evidence>
<dbReference type="EMBL" id="REGN01002024">
    <property type="protein sequence ID" value="RNA30903.1"/>
    <property type="molecule type" value="Genomic_DNA"/>
</dbReference>
<proteinExistence type="inferred from homology"/>
<sequence>MSSIPVEVTIDDLYKYYDVLAEAKDNAGQHAETYLNIVKGTKAGTKEKLLASQFISRFFKYFPTHMPLAIDAIFDLCEDPDVNIRKSAIKDLASIAKDCSVEHLNRIADILTQLLQTEDVQEFNQVQLSLTSIIKLNPRVTLNEMFNQINTAELDQVRKRGIKFLCGKLPQFFSSATTDPSCSIFNKEIEDLLVKNVKRALSDCDAEEFIMFIRLLASLSSMNSLQGRQELVAIIMEQSELDKKFSSDDLERIMILLSCIQQAIPLFSKNVNSNKYVLMFVDNVLGTFDQIVDEEIKFEILKSLADLCSFFTWTAGMDKVSDKQMDTVYNILLGYLPKPPAEAQTSLCSDLTEDVVDKDKGEHVRFNFSYVECLIYTFHVLARSKQEFLSADQNKDKLKDFRLRLQYFAKGTKNYIKELRNTLINSSLNAKTDADNEENKIRRVALKVTTNIDALIKDLFHNPPAYKTSITLSWKSSQSLEAQDSQQPNKQNKRSLSVTNDSAELEGSAKKKPERGIYQPPTGKYSTQNASNGKRRTLSFDNQKAKNSNKQM</sequence>
<evidence type="ECO:0000256" key="2">
    <source>
        <dbReference type="ARBA" id="ARBA00022703"/>
    </source>
</evidence>
<dbReference type="SUPFAM" id="SSF48371">
    <property type="entry name" value="ARM repeat"/>
    <property type="match status" value="1"/>
</dbReference>
<feature type="region of interest" description="Disordered" evidence="3">
    <location>
        <begin position="479"/>
        <end position="552"/>
    </location>
</feature>
<comment type="similarity">
    <text evidence="1">Belongs to the API5 family.</text>
</comment>
<gene>
    <name evidence="4" type="ORF">BpHYR1_017134</name>
</gene>
<organism evidence="4 5">
    <name type="scientific">Brachionus plicatilis</name>
    <name type="common">Marine rotifer</name>
    <name type="synonym">Brachionus muelleri</name>
    <dbReference type="NCBI Taxonomy" id="10195"/>
    <lineage>
        <taxon>Eukaryota</taxon>
        <taxon>Metazoa</taxon>
        <taxon>Spiralia</taxon>
        <taxon>Gnathifera</taxon>
        <taxon>Rotifera</taxon>
        <taxon>Eurotatoria</taxon>
        <taxon>Monogononta</taxon>
        <taxon>Pseudotrocha</taxon>
        <taxon>Ploima</taxon>
        <taxon>Brachionidae</taxon>
        <taxon>Brachionus</taxon>
    </lineage>
</organism>
<dbReference type="GO" id="GO:0003723">
    <property type="term" value="F:RNA binding"/>
    <property type="evidence" value="ECO:0007669"/>
    <property type="project" value="TreeGrafter"/>
</dbReference>
<dbReference type="PANTHER" id="PTHR12758:SF19">
    <property type="entry name" value="APOPTOSIS INHIBITOR 5"/>
    <property type="match status" value="1"/>
</dbReference>
<dbReference type="GO" id="GO:0005634">
    <property type="term" value="C:nucleus"/>
    <property type="evidence" value="ECO:0007669"/>
    <property type="project" value="TreeGrafter"/>
</dbReference>
<dbReference type="InterPro" id="IPR008383">
    <property type="entry name" value="API5"/>
</dbReference>
<evidence type="ECO:0000313" key="5">
    <source>
        <dbReference type="Proteomes" id="UP000276133"/>
    </source>
</evidence>
<dbReference type="Proteomes" id="UP000276133">
    <property type="component" value="Unassembled WGS sequence"/>
</dbReference>
<accession>A0A3M7S524</accession>
<dbReference type="OrthoDB" id="19224at2759"/>
<dbReference type="AlphaFoldDB" id="A0A3M7S524"/>
<name>A0A3M7S524_BRAPC</name>
<evidence type="ECO:0000313" key="4">
    <source>
        <dbReference type="EMBL" id="RNA30903.1"/>
    </source>
</evidence>
<keyword evidence="5" id="KW-1185">Reference proteome</keyword>